<dbReference type="CDD" id="cd05016">
    <property type="entry name" value="SIS_PGI_2"/>
    <property type="match status" value="1"/>
</dbReference>
<dbReference type="Pfam" id="PF00342">
    <property type="entry name" value="PGI"/>
    <property type="match status" value="1"/>
</dbReference>
<gene>
    <name evidence="10" type="ORF">GPECTOR_1g502</name>
</gene>
<comment type="caution">
    <text evidence="10">The sequence shown here is derived from an EMBL/GenBank/DDBJ whole genome shotgun (WGS) entry which is preliminary data.</text>
</comment>
<dbReference type="STRING" id="33097.A0A150H4N6"/>
<dbReference type="PANTHER" id="PTHR11469">
    <property type="entry name" value="GLUCOSE-6-PHOSPHATE ISOMERASE"/>
    <property type="match status" value="1"/>
</dbReference>
<dbReference type="PROSITE" id="PS00765">
    <property type="entry name" value="P_GLUCOSE_ISOMERASE_1"/>
    <property type="match status" value="1"/>
</dbReference>
<dbReference type="InterPro" id="IPR018189">
    <property type="entry name" value="Phosphoglucose_isomerase_CS"/>
</dbReference>
<dbReference type="FunFam" id="3.40.50.10490:FF:000031">
    <property type="entry name" value="Glucose-6-phosphate isomerase"/>
    <property type="match status" value="1"/>
</dbReference>
<comment type="catalytic activity">
    <reaction evidence="8 9">
        <text>alpha-D-glucose 6-phosphate = beta-D-fructose 6-phosphate</text>
        <dbReference type="Rhea" id="RHEA:11816"/>
        <dbReference type="ChEBI" id="CHEBI:57634"/>
        <dbReference type="ChEBI" id="CHEBI:58225"/>
        <dbReference type="EC" id="5.3.1.9"/>
    </reaction>
</comment>
<dbReference type="PANTHER" id="PTHR11469:SF1">
    <property type="entry name" value="GLUCOSE-6-PHOSPHATE ISOMERASE"/>
    <property type="match status" value="1"/>
</dbReference>
<evidence type="ECO:0000256" key="2">
    <source>
        <dbReference type="ARBA" id="ARBA00006604"/>
    </source>
</evidence>
<sequence length="604" mass="67410">MLNAKVDAKKGSLVTELPAWEALKEHVADIEKTHLRDLLHDEARCMALIKESEGIYCDFTRQRVTQRTLELLYELADQADLRGKINAMFNGEHINSTEDRAVLHIATRAHRNQKIMVDGRDVVPDVWEVLDKIKAFTDKVRNGEWLGVTGKPLKSVVAIGIGGSFLGPLFVHTALRTEPNAMRESRDRTLRFLANVDPIDVARALDGLDPEETLVVVISKTFTTAETMLNARTVRSWLIERLGRLLSVLTDASLPALPPAGQEAVAKHMVAVSTNLKLVKEFGIDPENAFGFWDWVGGRYSVCSAVGILPLALQYGFDIMQEFLAGANNMDEHFKNQSYQDNLPVLIGLLSIWNVSFLGFGAKAILPYCQALSKLAPHIQQVDMESNGKGVDINGARLPFQTGEIDFGEPGTNGQHSFYQLIHQGRVIPCEFIGIVRSQQSVYLKGEVVSNHDELMCNFFAQADALAYGKTPEQLRSDNVPDYLIPHRVFTGNRPSMSIMLPSCSAYTVGQLLAMYEHRIAVQGFIWNINSFDQWGVELGKVLASKVRTVMNSARTRDRKVLPQDGFNYSTTRMINKYLEGKTQVLYPEGHDVFPIDLLRGSSH</sequence>
<dbReference type="PRINTS" id="PR00662">
    <property type="entry name" value="G6PISOMERASE"/>
</dbReference>
<evidence type="ECO:0000256" key="8">
    <source>
        <dbReference type="ARBA" id="ARBA00029321"/>
    </source>
</evidence>
<keyword evidence="7 9" id="KW-0413">Isomerase</keyword>
<dbReference type="AlphaFoldDB" id="A0A150H4N6"/>
<evidence type="ECO:0000256" key="5">
    <source>
        <dbReference type="ARBA" id="ARBA00022490"/>
    </source>
</evidence>
<accession>A0A150H4N6</accession>
<dbReference type="InterPro" id="IPR035476">
    <property type="entry name" value="SIS_PGI_1"/>
</dbReference>
<evidence type="ECO:0000313" key="11">
    <source>
        <dbReference type="Proteomes" id="UP000075714"/>
    </source>
</evidence>
<keyword evidence="5" id="KW-0963">Cytoplasm</keyword>
<dbReference type="InterPro" id="IPR035482">
    <property type="entry name" value="SIS_PGI_2"/>
</dbReference>
<evidence type="ECO:0000256" key="3">
    <source>
        <dbReference type="ARBA" id="ARBA00011952"/>
    </source>
</evidence>
<dbReference type="HAMAP" id="MF_00473">
    <property type="entry name" value="G6P_isomerase"/>
    <property type="match status" value="1"/>
</dbReference>
<dbReference type="InterPro" id="IPR001672">
    <property type="entry name" value="G6P_Isomerase"/>
</dbReference>
<dbReference type="UniPathway" id="UPA00109">
    <property type="reaction ID" value="UER00181"/>
</dbReference>
<proteinExistence type="inferred from homology"/>
<organism evidence="10 11">
    <name type="scientific">Gonium pectorale</name>
    <name type="common">Green alga</name>
    <dbReference type="NCBI Taxonomy" id="33097"/>
    <lineage>
        <taxon>Eukaryota</taxon>
        <taxon>Viridiplantae</taxon>
        <taxon>Chlorophyta</taxon>
        <taxon>core chlorophytes</taxon>
        <taxon>Chlorophyceae</taxon>
        <taxon>CS clade</taxon>
        <taxon>Chlamydomonadales</taxon>
        <taxon>Volvocaceae</taxon>
        <taxon>Gonium</taxon>
    </lineage>
</organism>
<dbReference type="PROSITE" id="PS00174">
    <property type="entry name" value="P_GLUCOSE_ISOMERASE_2"/>
    <property type="match status" value="1"/>
</dbReference>
<evidence type="ECO:0000313" key="10">
    <source>
        <dbReference type="EMBL" id="KXZ56560.1"/>
    </source>
</evidence>
<keyword evidence="11" id="KW-1185">Reference proteome</keyword>
<reference evidence="11" key="1">
    <citation type="journal article" date="2016" name="Nat. Commun.">
        <title>The Gonium pectorale genome demonstrates co-option of cell cycle regulation during the evolution of multicellularity.</title>
        <authorList>
            <person name="Hanschen E.R."/>
            <person name="Marriage T.N."/>
            <person name="Ferris P.J."/>
            <person name="Hamaji T."/>
            <person name="Toyoda A."/>
            <person name="Fujiyama A."/>
            <person name="Neme R."/>
            <person name="Noguchi H."/>
            <person name="Minakuchi Y."/>
            <person name="Suzuki M."/>
            <person name="Kawai-Toyooka H."/>
            <person name="Smith D.R."/>
            <person name="Sparks H."/>
            <person name="Anderson J."/>
            <person name="Bakaric R."/>
            <person name="Luria V."/>
            <person name="Karger A."/>
            <person name="Kirschner M.W."/>
            <person name="Durand P.M."/>
            <person name="Michod R.E."/>
            <person name="Nozaki H."/>
            <person name="Olson B.J."/>
        </authorList>
    </citation>
    <scope>NUCLEOTIDE SEQUENCE [LARGE SCALE GENOMIC DNA]</scope>
    <source>
        <strain evidence="11">NIES-2863</strain>
    </source>
</reference>
<evidence type="ECO:0000256" key="7">
    <source>
        <dbReference type="ARBA" id="ARBA00023235"/>
    </source>
</evidence>
<dbReference type="GO" id="GO:0051156">
    <property type="term" value="P:glucose 6-phosphate metabolic process"/>
    <property type="evidence" value="ECO:0007669"/>
    <property type="project" value="TreeGrafter"/>
</dbReference>
<protein>
    <recommendedName>
        <fullName evidence="3 9">Glucose-6-phosphate isomerase</fullName>
        <ecNumber evidence="3 9">5.3.1.9</ecNumber>
    </recommendedName>
</protein>
<dbReference type="FunFam" id="3.40.50.10490:FF:000018">
    <property type="entry name" value="Glucose-6-phosphate isomerase"/>
    <property type="match status" value="1"/>
</dbReference>
<dbReference type="GO" id="GO:0006096">
    <property type="term" value="P:glycolytic process"/>
    <property type="evidence" value="ECO:0007669"/>
    <property type="project" value="UniProtKB-UniPathway"/>
</dbReference>
<dbReference type="PROSITE" id="PS51463">
    <property type="entry name" value="P_GLUCOSE_ISOMERASE_3"/>
    <property type="match status" value="1"/>
</dbReference>
<dbReference type="CDD" id="cd05015">
    <property type="entry name" value="SIS_PGI_1"/>
    <property type="match status" value="1"/>
</dbReference>
<dbReference type="GO" id="GO:0004347">
    <property type="term" value="F:glucose-6-phosphate isomerase activity"/>
    <property type="evidence" value="ECO:0007669"/>
    <property type="project" value="UniProtKB-EC"/>
</dbReference>
<evidence type="ECO:0000256" key="4">
    <source>
        <dbReference type="ARBA" id="ARBA00022432"/>
    </source>
</evidence>
<comment type="similarity">
    <text evidence="2 9">Belongs to the GPI family.</text>
</comment>
<dbReference type="GO" id="GO:0006094">
    <property type="term" value="P:gluconeogenesis"/>
    <property type="evidence" value="ECO:0007669"/>
    <property type="project" value="UniProtKB-KW"/>
</dbReference>
<evidence type="ECO:0000256" key="1">
    <source>
        <dbReference type="ARBA" id="ARBA00004926"/>
    </source>
</evidence>
<evidence type="ECO:0000256" key="6">
    <source>
        <dbReference type="ARBA" id="ARBA00023152"/>
    </source>
</evidence>
<dbReference type="EC" id="5.3.1.9" evidence="3 9"/>
<name>A0A150H4N6_GONPE</name>
<keyword evidence="4 9" id="KW-0312">Gluconeogenesis</keyword>
<dbReference type="InterPro" id="IPR046348">
    <property type="entry name" value="SIS_dom_sf"/>
</dbReference>
<dbReference type="GO" id="GO:0097367">
    <property type="term" value="F:carbohydrate derivative binding"/>
    <property type="evidence" value="ECO:0007669"/>
    <property type="project" value="InterPro"/>
</dbReference>
<dbReference type="FunFam" id="3.40.50.10490:FF:000048">
    <property type="entry name" value="Glucose-6-phosphate isomerase"/>
    <property type="match status" value="1"/>
</dbReference>
<dbReference type="Gene3D" id="1.10.1390.10">
    <property type="match status" value="1"/>
</dbReference>
<keyword evidence="6 9" id="KW-0324">Glycolysis</keyword>
<dbReference type="NCBIfam" id="NF001211">
    <property type="entry name" value="PRK00179.1"/>
    <property type="match status" value="1"/>
</dbReference>
<dbReference type="GO" id="GO:0048029">
    <property type="term" value="F:monosaccharide binding"/>
    <property type="evidence" value="ECO:0007669"/>
    <property type="project" value="TreeGrafter"/>
</dbReference>
<dbReference type="InterPro" id="IPR023096">
    <property type="entry name" value="G6P_Isomerase_C"/>
</dbReference>
<dbReference type="OrthoDB" id="5831190at2759"/>
<comment type="pathway">
    <text evidence="1 9">Carbohydrate degradation; glycolysis; D-glyceraldehyde 3-phosphate and glycerone phosphate from D-glucose: step 2/4.</text>
</comment>
<dbReference type="SUPFAM" id="SSF53697">
    <property type="entry name" value="SIS domain"/>
    <property type="match status" value="1"/>
</dbReference>
<dbReference type="GO" id="GO:0005829">
    <property type="term" value="C:cytosol"/>
    <property type="evidence" value="ECO:0007669"/>
    <property type="project" value="TreeGrafter"/>
</dbReference>
<dbReference type="Gene3D" id="3.40.50.10490">
    <property type="entry name" value="Glucose-6-phosphate isomerase like protein, domain 1"/>
    <property type="match status" value="2"/>
</dbReference>
<dbReference type="Proteomes" id="UP000075714">
    <property type="component" value="Unassembled WGS sequence"/>
</dbReference>
<dbReference type="EMBL" id="LSYV01000002">
    <property type="protein sequence ID" value="KXZ56560.1"/>
    <property type="molecule type" value="Genomic_DNA"/>
</dbReference>
<evidence type="ECO:0000256" key="9">
    <source>
        <dbReference type="RuleBase" id="RU000612"/>
    </source>
</evidence>